<evidence type="ECO:0000259" key="3">
    <source>
        <dbReference type="Pfam" id="PF13409"/>
    </source>
</evidence>
<gene>
    <name evidence="4" type="primary">CLIC4_1</name>
    <name evidence="4" type="ORF">FOZ61_005551</name>
</gene>
<comment type="similarity">
    <text evidence="2">Belongs to the GST superfamily. DHAR family.</text>
</comment>
<dbReference type="AlphaFoldDB" id="A0A7J6LGU3"/>
<dbReference type="Proteomes" id="UP000570595">
    <property type="component" value="Unassembled WGS sequence"/>
</dbReference>
<reference evidence="4 5" key="1">
    <citation type="submission" date="2020-04" db="EMBL/GenBank/DDBJ databases">
        <title>Perkinsus olseni comparative genomics.</title>
        <authorList>
            <person name="Bogema D.R."/>
        </authorList>
    </citation>
    <scope>NUCLEOTIDE SEQUENCE [LARGE SCALE GENOMIC DNA]</scope>
    <source>
        <strain evidence="4">ATCC PRA-179</strain>
    </source>
</reference>
<feature type="domain" description="GST N-terminal" evidence="3">
    <location>
        <begin position="33"/>
        <end position="99"/>
    </location>
</feature>
<dbReference type="InterPro" id="IPR004045">
    <property type="entry name" value="Glutathione_S-Trfase_N"/>
</dbReference>
<sequence>MLSNIVEEASAAGPKAILYAKGAVQDPTIVGDCPFTHKARLGLAGQGLNNYSLKIEDMSNKSADLLRANPKGTVPVWVCPSGSGSTTVIADSEDILQQLCPDVVGRTTAQEKEIIDKELKAFQSAWFTTMKTATDPSTLIEAVDALDASLASLPSKKDGRRLTELEAKLCPLLYQYSVAGVHYRKLPSLPTKCAEMLRSIEGTPEWKATVYSPESMLAGWKKFF</sequence>
<dbReference type="PANTHER" id="PTHR44420">
    <property type="entry name" value="GLUTATHIONE S-TRANSFERASE DHAR2-RELATED"/>
    <property type="match status" value="1"/>
</dbReference>
<comment type="caution">
    <text evidence="4">The sequence shown here is derived from an EMBL/GenBank/DDBJ whole genome shotgun (WGS) entry which is preliminary data.</text>
</comment>
<proteinExistence type="inferred from homology"/>
<keyword evidence="1" id="KW-0808">Transferase</keyword>
<evidence type="ECO:0000313" key="4">
    <source>
        <dbReference type="EMBL" id="KAF4658519.1"/>
    </source>
</evidence>
<dbReference type="Gene3D" id="3.40.30.10">
    <property type="entry name" value="Glutaredoxin"/>
    <property type="match status" value="1"/>
</dbReference>
<dbReference type="GO" id="GO:0045174">
    <property type="term" value="F:glutathione dehydrogenase (ascorbate) activity"/>
    <property type="evidence" value="ECO:0007669"/>
    <property type="project" value="InterPro"/>
</dbReference>
<dbReference type="InterPro" id="IPR044627">
    <property type="entry name" value="DHAR1/2/3/4"/>
</dbReference>
<dbReference type="GO" id="GO:0016740">
    <property type="term" value="F:transferase activity"/>
    <property type="evidence" value="ECO:0007669"/>
    <property type="project" value="UniProtKB-KW"/>
</dbReference>
<name>A0A7J6LGU3_PEROL</name>
<dbReference type="PANTHER" id="PTHR44420:SF2">
    <property type="entry name" value="GLUTATHIONE S-TRANSFERASE DHAR2-RELATED"/>
    <property type="match status" value="1"/>
</dbReference>
<evidence type="ECO:0000313" key="5">
    <source>
        <dbReference type="Proteomes" id="UP000570595"/>
    </source>
</evidence>
<evidence type="ECO:0000256" key="2">
    <source>
        <dbReference type="ARBA" id="ARBA00024194"/>
    </source>
</evidence>
<dbReference type="GO" id="GO:0033355">
    <property type="term" value="P:ascorbate glutathione cycle"/>
    <property type="evidence" value="ECO:0007669"/>
    <property type="project" value="InterPro"/>
</dbReference>
<dbReference type="EMBL" id="JABAHT010000306">
    <property type="protein sequence ID" value="KAF4658519.1"/>
    <property type="molecule type" value="Genomic_DNA"/>
</dbReference>
<dbReference type="Pfam" id="PF13409">
    <property type="entry name" value="GST_N_2"/>
    <property type="match status" value="1"/>
</dbReference>
<protein>
    <submittedName>
        <fullName evidence="4">Chloride intracellular channel protein 4</fullName>
    </submittedName>
</protein>
<dbReference type="SUPFAM" id="SSF52833">
    <property type="entry name" value="Thioredoxin-like"/>
    <property type="match status" value="1"/>
</dbReference>
<organism evidence="4 5">
    <name type="scientific">Perkinsus olseni</name>
    <name type="common">Perkinsus atlanticus</name>
    <dbReference type="NCBI Taxonomy" id="32597"/>
    <lineage>
        <taxon>Eukaryota</taxon>
        <taxon>Sar</taxon>
        <taxon>Alveolata</taxon>
        <taxon>Perkinsozoa</taxon>
        <taxon>Perkinsea</taxon>
        <taxon>Perkinsida</taxon>
        <taxon>Perkinsidae</taxon>
        <taxon>Perkinsus</taxon>
    </lineage>
</organism>
<accession>A0A7J6LGU3</accession>
<evidence type="ECO:0000256" key="1">
    <source>
        <dbReference type="ARBA" id="ARBA00022679"/>
    </source>
</evidence>
<dbReference type="InterPro" id="IPR036249">
    <property type="entry name" value="Thioredoxin-like_sf"/>
</dbReference>
<dbReference type="OrthoDB" id="1935530at2759"/>
<dbReference type="Gene3D" id="1.20.1050.10">
    <property type="match status" value="1"/>
</dbReference>